<gene>
    <name evidence="1" type="ordered locus">HP15_1166</name>
</gene>
<dbReference type="STRING" id="225937.HP15_1166"/>
<accession>E4PGZ3</accession>
<reference evidence="1 2" key="1">
    <citation type="journal article" date="2010" name="Stand. Genomic Sci.">
        <title>Complete genome sequence of Marinobacter adhaerens type strain (HP15), a diatom-interacting marine microorganism.</title>
        <authorList>
            <person name="Gardes A."/>
            <person name="Kaeppel E."/>
            <person name="Shehzad A."/>
            <person name="Seebah S."/>
            <person name="Teeling H."/>
            <person name="Yarza P."/>
            <person name="Glockner F.O."/>
            <person name="Grossart H.P."/>
            <person name="Ullrich M.S."/>
        </authorList>
    </citation>
    <scope>NUCLEOTIDE SEQUENCE [LARGE SCALE GENOMIC DNA]</scope>
    <source>
        <strain evidence="2">DSM 23420 / HP15</strain>
    </source>
</reference>
<dbReference type="HOGENOM" id="CLU_3201765_0_0_6"/>
<dbReference type="EMBL" id="CP001978">
    <property type="protein sequence ID" value="ADP96930.1"/>
    <property type="molecule type" value="Genomic_DNA"/>
</dbReference>
<sequence length="45" mass="4897">MSTCLKQVTHIYLSHDSYLFSFGLVLHVSDYPNLTPLKAGAGTLG</sequence>
<evidence type="ECO:0000313" key="2">
    <source>
        <dbReference type="Proteomes" id="UP000007077"/>
    </source>
</evidence>
<protein>
    <submittedName>
        <fullName evidence="1">Uncharacterized protein</fullName>
    </submittedName>
</protein>
<dbReference type="KEGG" id="mad:HP15_1166"/>
<name>E4PGZ3_MARAH</name>
<proteinExistence type="predicted"/>
<reference evidence="2" key="2">
    <citation type="submission" date="2010-02" db="EMBL/GenBank/DDBJ databases">
        <title>Complete genome sequence of Marinobacter adhaerens type strain (HP15).</title>
        <authorList>
            <person name="Gaerdes A.A.M."/>
            <person name="Kaeppel E."/>
            <person name="Shezad A."/>
            <person name="Seebah S."/>
            <person name="Teeling H."/>
            <person name="Yarza P."/>
            <person name="Gloeckner F.O."/>
            <person name="Ullrich M.S."/>
        </authorList>
    </citation>
    <scope>NUCLEOTIDE SEQUENCE [LARGE SCALE GENOMIC DNA]</scope>
    <source>
        <strain evidence="2">DSM 23420 / HP15</strain>
    </source>
</reference>
<evidence type="ECO:0000313" key="1">
    <source>
        <dbReference type="EMBL" id="ADP96930.1"/>
    </source>
</evidence>
<dbReference type="PATRIC" id="fig|225937.3.peg.1173"/>
<dbReference type="Proteomes" id="UP000007077">
    <property type="component" value="Chromosome"/>
</dbReference>
<dbReference type="AlphaFoldDB" id="E4PGZ3"/>
<organism evidence="1 2">
    <name type="scientific">Marinobacter adhaerens (strain DSM 23420 / HP15)</name>
    <dbReference type="NCBI Taxonomy" id="225937"/>
    <lineage>
        <taxon>Bacteria</taxon>
        <taxon>Pseudomonadati</taxon>
        <taxon>Pseudomonadota</taxon>
        <taxon>Gammaproteobacteria</taxon>
        <taxon>Pseudomonadales</taxon>
        <taxon>Marinobacteraceae</taxon>
        <taxon>Marinobacter</taxon>
    </lineage>
</organism>